<dbReference type="PANTHER" id="PTHR42881:SF2">
    <property type="entry name" value="PROLYL ENDOPEPTIDASE"/>
    <property type="match status" value="1"/>
</dbReference>
<comment type="function">
    <text evidence="7">Cleaves peptide bonds on the C-terminal side of prolyl residues within peptides that are up to approximately 30 amino acids long. Has an absolute requirement for an X-Pro bond in the trans configuration immediately preceding the Pro-Y scissible bond.</text>
</comment>
<evidence type="ECO:0000313" key="11">
    <source>
        <dbReference type="EMBL" id="OQP61444.1"/>
    </source>
</evidence>
<evidence type="ECO:0000256" key="8">
    <source>
        <dbReference type="ARBA" id="ARBA00081187"/>
    </source>
</evidence>
<dbReference type="PRINTS" id="PR00862">
    <property type="entry name" value="PROLIGOPTASE"/>
</dbReference>
<dbReference type="GO" id="GO:0070012">
    <property type="term" value="F:oligopeptidase activity"/>
    <property type="evidence" value="ECO:0007669"/>
    <property type="project" value="TreeGrafter"/>
</dbReference>
<gene>
    <name evidence="11" type="ORF">A3860_05135</name>
</gene>
<evidence type="ECO:0000256" key="3">
    <source>
        <dbReference type="ARBA" id="ARBA00011897"/>
    </source>
</evidence>
<comment type="caution">
    <text evidence="11">The sequence shown here is derived from an EMBL/GenBank/DDBJ whole genome shotgun (WGS) entry which is preliminary data.</text>
</comment>
<protein>
    <recommendedName>
        <fullName evidence="3">prolyl oligopeptidase</fullName>
        <ecNumber evidence="3">3.4.21.26</ecNumber>
    </recommendedName>
    <alternativeName>
        <fullName evidence="8">Proline-specific endopeptidase</fullName>
    </alternativeName>
</protein>
<keyword evidence="5" id="KW-0378">Hydrolase</keyword>
<dbReference type="OrthoDB" id="9801421at2"/>
<comment type="catalytic activity">
    <reaction evidence="1">
        <text>Hydrolysis of Pro-|-Xaa &gt;&gt; Ala-|-Xaa in oligopeptides.</text>
        <dbReference type="EC" id="3.4.21.26"/>
    </reaction>
</comment>
<name>A0A1V9FSY0_9BACT</name>
<proteinExistence type="inferred from homology"/>
<evidence type="ECO:0000256" key="7">
    <source>
        <dbReference type="ARBA" id="ARBA00060121"/>
    </source>
</evidence>
<dbReference type="SUPFAM" id="SSF53474">
    <property type="entry name" value="alpha/beta-Hydrolases"/>
    <property type="match status" value="1"/>
</dbReference>
<feature type="domain" description="Peptidase S9A N-terminal" evidence="10">
    <location>
        <begin position="6"/>
        <end position="406"/>
    </location>
</feature>
<organism evidence="11 12">
    <name type="scientific">Niastella vici</name>
    <dbReference type="NCBI Taxonomy" id="1703345"/>
    <lineage>
        <taxon>Bacteria</taxon>
        <taxon>Pseudomonadati</taxon>
        <taxon>Bacteroidota</taxon>
        <taxon>Chitinophagia</taxon>
        <taxon>Chitinophagales</taxon>
        <taxon>Chitinophagaceae</taxon>
        <taxon>Niastella</taxon>
    </lineage>
</organism>
<dbReference type="EMBL" id="LVYD01000058">
    <property type="protein sequence ID" value="OQP61444.1"/>
    <property type="molecule type" value="Genomic_DNA"/>
</dbReference>
<dbReference type="Pfam" id="PF02897">
    <property type="entry name" value="Peptidase_S9_N"/>
    <property type="match status" value="1"/>
</dbReference>
<dbReference type="InterPro" id="IPR023302">
    <property type="entry name" value="Pept_S9A_N"/>
</dbReference>
<dbReference type="EC" id="3.4.21.26" evidence="3"/>
<evidence type="ECO:0000256" key="6">
    <source>
        <dbReference type="ARBA" id="ARBA00022825"/>
    </source>
</evidence>
<dbReference type="SUPFAM" id="SSF50993">
    <property type="entry name" value="Peptidase/esterase 'gauge' domain"/>
    <property type="match status" value="1"/>
</dbReference>
<dbReference type="PROSITE" id="PS00708">
    <property type="entry name" value="PRO_ENDOPEP_SER"/>
    <property type="match status" value="1"/>
</dbReference>
<evidence type="ECO:0000256" key="1">
    <source>
        <dbReference type="ARBA" id="ARBA00001070"/>
    </source>
</evidence>
<dbReference type="InterPro" id="IPR029058">
    <property type="entry name" value="AB_hydrolase_fold"/>
</dbReference>
<evidence type="ECO:0000313" key="12">
    <source>
        <dbReference type="Proteomes" id="UP000192796"/>
    </source>
</evidence>
<dbReference type="AlphaFoldDB" id="A0A1V9FSY0"/>
<reference evidence="11 12" key="1">
    <citation type="submission" date="2016-03" db="EMBL/GenBank/DDBJ databases">
        <title>Niastella vici sp. nov., isolated from farmland soil.</title>
        <authorList>
            <person name="Chen L."/>
            <person name="Wang D."/>
            <person name="Yang S."/>
            <person name="Wang G."/>
        </authorList>
    </citation>
    <scope>NUCLEOTIDE SEQUENCE [LARGE SCALE GENOMIC DNA]</scope>
    <source>
        <strain evidence="11 12">DJ57</strain>
    </source>
</reference>
<dbReference type="InterPro" id="IPR001375">
    <property type="entry name" value="Peptidase_S9_cat"/>
</dbReference>
<dbReference type="Gene3D" id="2.130.10.120">
    <property type="entry name" value="Prolyl oligopeptidase, N-terminal domain"/>
    <property type="match status" value="1"/>
</dbReference>
<dbReference type="Proteomes" id="UP000192796">
    <property type="component" value="Unassembled WGS sequence"/>
</dbReference>
<dbReference type="PANTHER" id="PTHR42881">
    <property type="entry name" value="PROLYL ENDOPEPTIDASE"/>
    <property type="match status" value="1"/>
</dbReference>
<evidence type="ECO:0000256" key="2">
    <source>
        <dbReference type="ARBA" id="ARBA00005228"/>
    </source>
</evidence>
<dbReference type="InterPro" id="IPR051167">
    <property type="entry name" value="Prolyl_oligopep/macrocyclase"/>
</dbReference>
<evidence type="ECO:0000259" key="9">
    <source>
        <dbReference type="Pfam" id="PF00326"/>
    </source>
</evidence>
<keyword evidence="12" id="KW-1185">Reference proteome</keyword>
<keyword evidence="6" id="KW-0720">Serine protease</keyword>
<dbReference type="InterPro" id="IPR002470">
    <property type="entry name" value="Peptidase_S9A"/>
</dbReference>
<dbReference type="GO" id="GO:0006508">
    <property type="term" value="P:proteolysis"/>
    <property type="evidence" value="ECO:0007669"/>
    <property type="project" value="UniProtKB-KW"/>
</dbReference>
<evidence type="ECO:0000259" key="10">
    <source>
        <dbReference type="Pfam" id="PF02897"/>
    </source>
</evidence>
<dbReference type="RefSeq" id="WP_081151394.1">
    <property type="nucleotide sequence ID" value="NZ_LVYD01000058.1"/>
</dbReference>
<feature type="domain" description="Peptidase S9 prolyl oligopeptidase catalytic" evidence="9">
    <location>
        <begin position="464"/>
        <end position="674"/>
    </location>
</feature>
<evidence type="ECO:0000256" key="4">
    <source>
        <dbReference type="ARBA" id="ARBA00022670"/>
    </source>
</evidence>
<dbReference type="FunFam" id="3.40.50.1820:FF:000005">
    <property type="entry name" value="Prolyl endopeptidase"/>
    <property type="match status" value="1"/>
</dbReference>
<accession>A0A1V9FSY0</accession>
<sequence length="684" mass="76769">MTPLYPETRKTGDVHIYHGREVADPYNWLEDMDSPETCQWAEEQNRFTRDYLDRIPFREAINRRLETLWNYERYSVPFTAGAYLYFYRNNGHEAQSVLYRQTGGREPEIFFDPNDLSDDGIVSLTAIEFSGDGSLAAFQLSEAGSDWQKVFVIRSSDRQILADVLTKVKFSRMAWRGNQGFYYTCYGEAGAEGASSGTPLNARLYYHRLGTLQKEDELVFEGRDGNRRFINAYLTADESFLVIGTAMSATGNDLYIQNLKEPDSDIVCVVDHLNSRTSIVHNDGSLLYLHTNINAPNFTIVTAEAADPSPGRWRVFLPEAECVLQVSVSGGMLFAHYLENAVSKVLQYRPDGSFVREVAFPKGGTVSGFWSKAIDNKTYYTFSSYTCAPVIFAYDVVTGESSLYKFSQVRFDEKRYESKQVFYTSCDGCRIPMTVIYRKGLVMNGRNPALLYGYGGFGTNMLPEFDVSNIILLEQDGVYAVPNIRGGGEYGRNWHEAGMRMNKQTVFDDFIAAAEYLINNKYTSAAYMAIAGTSNGGLLAGAVMAQRPDICKVVFPACGVMDMLRYHKFPAGVAWTKEYGTADDSKEMFECLLKYSPYHSLKPAAYPAALIMTADHDDRVAPAHSFKFTAQLQECQLGAAPVFVRIEKNAGHGSGRSTEQLIKEQADKWAFFFANIPAGYSLVF</sequence>
<keyword evidence="4" id="KW-0645">Protease</keyword>
<dbReference type="GO" id="GO:0005829">
    <property type="term" value="C:cytosol"/>
    <property type="evidence" value="ECO:0007669"/>
    <property type="project" value="TreeGrafter"/>
</dbReference>
<dbReference type="Gene3D" id="3.40.50.1820">
    <property type="entry name" value="alpha/beta hydrolase"/>
    <property type="match status" value="1"/>
</dbReference>
<dbReference type="STRING" id="1703345.A3860_05135"/>
<dbReference type="Pfam" id="PF00326">
    <property type="entry name" value="Peptidase_S9"/>
    <property type="match status" value="1"/>
</dbReference>
<comment type="similarity">
    <text evidence="2">Belongs to the peptidase S9A family.</text>
</comment>
<dbReference type="GO" id="GO:0004252">
    <property type="term" value="F:serine-type endopeptidase activity"/>
    <property type="evidence" value="ECO:0007669"/>
    <property type="project" value="UniProtKB-EC"/>
</dbReference>
<dbReference type="InterPro" id="IPR002471">
    <property type="entry name" value="Pept_S9_AS"/>
</dbReference>
<evidence type="ECO:0000256" key="5">
    <source>
        <dbReference type="ARBA" id="ARBA00022801"/>
    </source>
</evidence>